<protein>
    <recommendedName>
        <fullName evidence="11">Calcium-binding and coiled-coil domain-containing protein 2</fullName>
    </recommendedName>
    <alternativeName>
        <fullName evidence="12">Nuclear domain 10 protein NDP52</fullName>
    </alternativeName>
</protein>
<dbReference type="GO" id="GO:0031410">
    <property type="term" value="C:cytoplasmic vesicle"/>
    <property type="evidence" value="ECO:0007669"/>
    <property type="project" value="UniProtKB-KW"/>
</dbReference>
<evidence type="ECO:0000256" key="8">
    <source>
        <dbReference type="ARBA" id="ARBA00023329"/>
    </source>
</evidence>
<evidence type="ECO:0000256" key="3">
    <source>
        <dbReference type="ARBA" id="ARBA00022490"/>
    </source>
</evidence>
<keyword evidence="7" id="KW-0206">Cytoskeleton</keyword>
<evidence type="ECO:0000256" key="2">
    <source>
        <dbReference type="ARBA" id="ARBA00004556"/>
    </source>
</evidence>
<evidence type="ECO:0000313" key="15">
    <source>
        <dbReference type="Ensembl" id="ENSVKKP00000003290.1"/>
    </source>
</evidence>
<evidence type="ECO:0000256" key="1">
    <source>
        <dbReference type="ARBA" id="ARBA00004245"/>
    </source>
</evidence>
<dbReference type="GO" id="GO:0005856">
    <property type="term" value="C:cytoskeleton"/>
    <property type="evidence" value="ECO:0007669"/>
    <property type="project" value="UniProtKB-SubCell"/>
</dbReference>
<dbReference type="CDD" id="cd21968">
    <property type="entry name" value="Zn-C2H2_CALCOCO2"/>
    <property type="match status" value="1"/>
</dbReference>
<name>A0A8D2IVT9_VARKO</name>
<reference evidence="15" key="1">
    <citation type="submission" date="2025-08" db="UniProtKB">
        <authorList>
            <consortium name="Ensembl"/>
        </authorList>
    </citation>
    <scope>IDENTIFICATION</scope>
</reference>
<sequence>MEAALRNSLDEPPTSVTLTDSSHFSQVIFIDIENFYAPGTDITCRYKLSYYFTPRRNDWVGIFRVGWKTTREYYTFMWAALPSSFEDKDAKSQEVLFKAYYLPKDDEYYQFCYVDQDGQVRGASIPFQFCAEAEDDMLVVTTQGEVEEIEQQNITLLQENHKQKEELANLQKQHENLQEKLKAAEEKAKELEDKVSLLQTGTVELQRAQDLQALHINSTQTELAAVTENNTKLQKENEDLQRSMETLRSSNQQLDSEVHLLKKKITHLETQNDAAKLELSQVKEEKKSMLSEKEQLENKLRSALDSLDQLQSQLQGQEKEIENLQRADEDKTRYLEQLEKKNDQLNATLLSQQKLEEKLKEKTHLLQTLQKEKVEMEKKNQQLKQENQDLMAHLPEMLGDASTHFPTRSPENSVLVFGNPYAAPPELPEAELVSLKACPMCHELFPNDIGEQEYSAHVQSHLLQCPYCSETFDSSSKQVFDDHVFCHGLN</sequence>
<evidence type="ECO:0000256" key="6">
    <source>
        <dbReference type="ARBA" id="ARBA00023136"/>
    </source>
</evidence>
<dbReference type="GO" id="GO:0000421">
    <property type="term" value="C:autophagosome membrane"/>
    <property type="evidence" value="ECO:0007669"/>
    <property type="project" value="UniProtKB-SubCell"/>
</dbReference>
<dbReference type="Gene3D" id="6.20.250.40">
    <property type="match status" value="1"/>
</dbReference>
<keyword evidence="4" id="KW-0072">Autophagy</keyword>
<dbReference type="AlphaFoldDB" id="A0A8D2IVT9"/>
<evidence type="ECO:0000256" key="10">
    <source>
        <dbReference type="ARBA" id="ARBA00037963"/>
    </source>
</evidence>
<evidence type="ECO:0000256" key="5">
    <source>
        <dbReference type="ARBA" id="ARBA00023054"/>
    </source>
</evidence>
<dbReference type="CTD" id="10241"/>
<evidence type="ECO:0000313" key="16">
    <source>
        <dbReference type="Proteomes" id="UP000694545"/>
    </source>
</evidence>
<dbReference type="Pfam" id="PF17751">
    <property type="entry name" value="SKICH"/>
    <property type="match status" value="1"/>
</dbReference>
<proteinExistence type="inferred from homology"/>
<dbReference type="OMA" id="PFCFRNP"/>
<keyword evidence="8" id="KW-0968">Cytoplasmic vesicle</keyword>
<dbReference type="KEGG" id="vko:123030560"/>
<reference evidence="15" key="2">
    <citation type="submission" date="2025-09" db="UniProtKB">
        <authorList>
            <consortium name="Ensembl"/>
        </authorList>
    </citation>
    <scope>IDENTIFICATION</scope>
</reference>
<dbReference type="RefSeq" id="XP_044300534.1">
    <property type="nucleotide sequence ID" value="XM_044444599.1"/>
</dbReference>
<evidence type="ECO:0000256" key="11">
    <source>
        <dbReference type="ARBA" id="ARBA00040931"/>
    </source>
</evidence>
<evidence type="ECO:0000256" key="12">
    <source>
        <dbReference type="ARBA" id="ARBA00041519"/>
    </source>
</evidence>
<comment type="subcellular location">
    <subcellularLocation>
        <location evidence="1">Cytoplasm</location>
        <location evidence="1">Cytoskeleton</location>
    </subcellularLocation>
    <subcellularLocation>
        <location evidence="2">Cytoplasm</location>
        <location evidence="2">Perinuclear region</location>
    </subcellularLocation>
    <subcellularLocation>
        <location evidence="9">Cytoplasmic vesicle</location>
        <location evidence="9">Autophagosome membrane</location>
        <topology evidence="9">Peripheral membrane protein</topology>
    </subcellularLocation>
</comment>
<comment type="similarity">
    <text evidence="10">Belongs to the CALCOCO family.</text>
</comment>
<dbReference type="RefSeq" id="XP_044300533.1">
    <property type="nucleotide sequence ID" value="XM_044444598.1"/>
</dbReference>
<evidence type="ECO:0000256" key="9">
    <source>
        <dbReference type="ARBA" id="ARBA00037854"/>
    </source>
</evidence>
<evidence type="ECO:0000256" key="4">
    <source>
        <dbReference type="ARBA" id="ARBA00023006"/>
    </source>
</evidence>
<keyword evidence="16" id="KW-1185">Reference proteome</keyword>
<dbReference type="Ensembl" id="ENSVKKT00000003383.1">
    <property type="protein sequence ID" value="ENSVKKP00000003290.1"/>
    <property type="gene ID" value="ENSVKKG00000002546.1"/>
</dbReference>
<dbReference type="GO" id="GO:0048471">
    <property type="term" value="C:perinuclear region of cytoplasm"/>
    <property type="evidence" value="ECO:0007669"/>
    <property type="project" value="UniProtKB-SubCell"/>
</dbReference>
<keyword evidence="5 13" id="KW-0175">Coiled coil</keyword>
<dbReference type="PANTHER" id="PTHR31915">
    <property type="entry name" value="SKICH DOMAIN-CONTAINING PROTEIN"/>
    <property type="match status" value="1"/>
</dbReference>
<feature type="coiled-coil region" evidence="13">
    <location>
        <begin position="146"/>
        <end position="393"/>
    </location>
</feature>
<dbReference type="Gene3D" id="2.60.40.2840">
    <property type="match status" value="1"/>
</dbReference>
<dbReference type="InterPro" id="IPR051002">
    <property type="entry name" value="UBA_autophagy_assoc_protein"/>
</dbReference>
<evidence type="ECO:0000256" key="7">
    <source>
        <dbReference type="ARBA" id="ARBA00023212"/>
    </source>
</evidence>
<dbReference type="OrthoDB" id="10015001at2759"/>
<dbReference type="PANTHER" id="PTHR31915:SF4">
    <property type="entry name" value="CALCIUM-BINDING AND COILED-COIL DOMAIN-CONTAINING PROTEIN 2"/>
    <property type="match status" value="1"/>
</dbReference>
<organism evidence="15 16">
    <name type="scientific">Varanus komodoensis</name>
    <name type="common">Komodo dragon</name>
    <dbReference type="NCBI Taxonomy" id="61221"/>
    <lineage>
        <taxon>Eukaryota</taxon>
        <taxon>Metazoa</taxon>
        <taxon>Chordata</taxon>
        <taxon>Craniata</taxon>
        <taxon>Vertebrata</taxon>
        <taxon>Euteleostomi</taxon>
        <taxon>Lepidosauria</taxon>
        <taxon>Squamata</taxon>
        <taxon>Bifurcata</taxon>
        <taxon>Unidentata</taxon>
        <taxon>Episquamata</taxon>
        <taxon>Toxicofera</taxon>
        <taxon>Anguimorpha</taxon>
        <taxon>Paleoanguimorpha</taxon>
        <taxon>Varanoidea</taxon>
        <taxon>Varanidae</taxon>
        <taxon>Varanus</taxon>
    </lineage>
</organism>
<feature type="domain" description="SKICH" evidence="14">
    <location>
        <begin position="27"/>
        <end position="129"/>
    </location>
</feature>
<dbReference type="Proteomes" id="UP000694545">
    <property type="component" value="Unplaced"/>
</dbReference>
<evidence type="ECO:0000259" key="14">
    <source>
        <dbReference type="Pfam" id="PF17751"/>
    </source>
</evidence>
<dbReference type="InterPro" id="IPR041611">
    <property type="entry name" value="SKICH"/>
</dbReference>
<gene>
    <name evidence="15" type="primary">CALCOCO2</name>
</gene>
<dbReference type="GO" id="GO:0016605">
    <property type="term" value="C:PML body"/>
    <property type="evidence" value="ECO:0007669"/>
    <property type="project" value="TreeGrafter"/>
</dbReference>
<keyword evidence="6" id="KW-0472">Membrane</keyword>
<keyword evidence="3" id="KW-0963">Cytoplasm</keyword>
<dbReference type="FunFam" id="2.60.40.2840:FF:000002">
    <property type="entry name" value="Tax1-binding protein 1 isoform 2"/>
    <property type="match status" value="1"/>
</dbReference>
<dbReference type="GO" id="GO:1901098">
    <property type="term" value="P:positive regulation of autophagosome maturation"/>
    <property type="evidence" value="ECO:0007669"/>
    <property type="project" value="TreeGrafter"/>
</dbReference>
<accession>A0A8D2IVT9</accession>
<evidence type="ECO:0000256" key="13">
    <source>
        <dbReference type="SAM" id="Coils"/>
    </source>
</evidence>
<dbReference type="GeneID" id="123030560"/>
<dbReference type="GO" id="GO:0098792">
    <property type="term" value="P:xenophagy"/>
    <property type="evidence" value="ECO:0007669"/>
    <property type="project" value="TreeGrafter"/>
</dbReference>